<dbReference type="PANTHER" id="PTHR39327:SF1">
    <property type="entry name" value="BLR5470 PROTEIN"/>
    <property type="match status" value="1"/>
</dbReference>
<dbReference type="KEGG" id="fes:HER31_14620"/>
<dbReference type="AlphaFoldDB" id="A0A6H1UI82"/>
<evidence type="ECO:0000313" key="1">
    <source>
        <dbReference type="EMBL" id="QIZ78023.1"/>
    </source>
</evidence>
<dbReference type="Gene3D" id="3.10.620.30">
    <property type="match status" value="1"/>
</dbReference>
<dbReference type="InterPro" id="IPR010319">
    <property type="entry name" value="Transglutaminase-like_Cys_pept"/>
</dbReference>
<dbReference type="GO" id="GO:0016779">
    <property type="term" value="F:nucleotidyltransferase activity"/>
    <property type="evidence" value="ECO:0007669"/>
    <property type="project" value="UniProtKB-KW"/>
</dbReference>
<protein>
    <submittedName>
        <fullName evidence="1">Sulfate adenylyltransferase</fullName>
    </submittedName>
</protein>
<keyword evidence="2" id="KW-1185">Reference proteome</keyword>
<organism evidence="1 2">
    <name type="scientific">Ferrimonas lipolytica</name>
    <dbReference type="NCBI Taxonomy" id="2724191"/>
    <lineage>
        <taxon>Bacteria</taxon>
        <taxon>Pseudomonadati</taxon>
        <taxon>Pseudomonadota</taxon>
        <taxon>Gammaproteobacteria</taxon>
        <taxon>Alteromonadales</taxon>
        <taxon>Ferrimonadaceae</taxon>
        <taxon>Ferrimonas</taxon>
    </lineage>
</organism>
<gene>
    <name evidence="1" type="ORF">HER31_14620</name>
</gene>
<dbReference type="RefSeq" id="WP_168661584.1">
    <property type="nucleotide sequence ID" value="NZ_CP051180.1"/>
</dbReference>
<dbReference type="Pfam" id="PF06035">
    <property type="entry name" value="Peptidase_C93"/>
    <property type="match status" value="1"/>
</dbReference>
<dbReference type="Proteomes" id="UP000501602">
    <property type="component" value="Chromosome"/>
</dbReference>
<name>A0A6H1UI82_9GAMM</name>
<reference evidence="1 2" key="1">
    <citation type="submission" date="2020-04" db="EMBL/GenBank/DDBJ databases">
        <title>Ferrimonas sp. S7 isolated from sea water.</title>
        <authorList>
            <person name="Bae S.S."/>
            <person name="Baek K."/>
        </authorList>
    </citation>
    <scope>NUCLEOTIDE SEQUENCE [LARGE SCALE GENOMIC DNA]</scope>
    <source>
        <strain evidence="1 2">S7</strain>
    </source>
</reference>
<sequence length="207" mass="23653">MAGTSAPPEMQARQQEQLVFNYGDQAALRYRAWRNLLEQQQQNLPLDQATAVNNFFNQFRFGNDIDIWNKKNYWATPMEFIGIANGDCEDFALAKYITLQMLGFPTESLRLVYVKAVQLNQFHMVVAYYPTPASEPLLLDNINGNITKASKRPDLKPIFSFSGDKLWLDGAAGSQQLTDRPALTQWTQFNRRRMDGTMNLPSYLKGS</sequence>
<accession>A0A6H1UI82</accession>
<proteinExistence type="predicted"/>
<dbReference type="EMBL" id="CP051180">
    <property type="protein sequence ID" value="QIZ78023.1"/>
    <property type="molecule type" value="Genomic_DNA"/>
</dbReference>
<keyword evidence="1" id="KW-0808">Transferase</keyword>
<dbReference type="PANTHER" id="PTHR39327">
    <property type="match status" value="1"/>
</dbReference>
<evidence type="ECO:0000313" key="2">
    <source>
        <dbReference type="Proteomes" id="UP000501602"/>
    </source>
</evidence>
<keyword evidence="1" id="KW-0548">Nucleotidyltransferase</keyword>